<evidence type="ECO:0000313" key="3">
    <source>
        <dbReference type="Proteomes" id="UP001239445"/>
    </source>
</evidence>
<organism evidence="2 3">
    <name type="scientific">Echria macrotheca</name>
    <dbReference type="NCBI Taxonomy" id="438768"/>
    <lineage>
        <taxon>Eukaryota</taxon>
        <taxon>Fungi</taxon>
        <taxon>Dikarya</taxon>
        <taxon>Ascomycota</taxon>
        <taxon>Pezizomycotina</taxon>
        <taxon>Sordariomycetes</taxon>
        <taxon>Sordariomycetidae</taxon>
        <taxon>Sordariales</taxon>
        <taxon>Schizotheciaceae</taxon>
        <taxon>Echria</taxon>
    </lineage>
</organism>
<keyword evidence="3" id="KW-1185">Reference proteome</keyword>
<evidence type="ECO:0000256" key="1">
    <source>
        <dbReference type="SAM" id="MobiDB-lite"/>
    </source>
</evidence>
<dbReference type="EMBL" id="MU839836">
    <property type="protein sequence ID" value="KAK1754108.1"/>
    <property type="molecule type" value="Genomic_DNA"/>
</dbReference>
<accession>A0AAJ0F877</accession>
<reference evidence="2" key="1">
    <citation type="submission" date="2023-06" db="EMBL/GenBank/DDBJ databases">
        <title>Genome-scale phylogeny and comparative genomics of the fungal order Sordariales.</title>
        <authorList>
            <consortium name="Lawrence Berkeley National Laboratory"/>
            <person name="Hensen N."/>
            <person name="Bonometti L."/>
            <person name="Westerberg I."/>
            <person name="Brannstrom I.O."/>
            <person name="Guillou S."/>
            <person name="Cros-Aarteil S."/>
            <person name="Calhoun S."/>
            <person name="Haridas S."/>
            <person name="Kuo A."/>
            <person name="Mondo S."/>
            <person name="Pangilinan J."/>
            <person name="Riley R."/>
            <person name="Labutti K."/>
            <person name="Andreopoulos B."/>
            <person name="Lipzen A."/>
            <person name="Chen C."/>
            <person name="Yanf M."/>
            <person name="Daum C."/>
            <person name="Ng V."/>
            <person name="Clum A."/>
            <person name="Steindorff A."/>
            <person name="Ohm R."/>
            <person name="Martin F."/>
            <person name="Silar P."/>
            <person name="Natvig D."/>
            <person name="Lalanne C."/>
            <person name="Gautier V."/>
            <person name="Ament-Velasquez S.L."/>
            <person name="Kruys A."/>
            <person name="Hutchinson M.I."/>
            <person name="Powell A.J."/>
            <person name="Barry K."/>
            <person name="Miller A.N."/>
            <person name="Grigoriev I.V."/>
            <person name="Debuchy R."/>
            <person name="Gladieux P."/>
            <person name="Thoren M.H."/>
            <person name="Johannesson H."/>
        </authorList>
    </citation>
    <scope>NUCLEOTIDE SEQUENCE</scope>
    <source>
        <strain evidence="2">PSN4</strain>
    </source>
</reference>
<dbReference type="Proteomes" id="UP001239445">
    <property type="component" value="Unassembled WGS sequence"/>
</dbReference>
<evidence type="ECO:0000313" key="2">
    <source>
        <dbReference type="EMBL" id="KAK1754108.1"/>
    </source>
</evidence>
<proteinExistence type="predicted"/>
<feature type="region of interest" description="Disordered" evidence="1">
    <location>
        <begin position="90"/>
        <end position="166"/>
    </location>
</feature>
<sequence>MAVAPSLRPRGCKGLERLVTKVLCRAMATGLVGPQQSGAVNLVFSTTLAPDFTWDQKLTATLYGSLFGSFLPIASGSRLLGRLGSHPVPTTRTPFISIDANREDPPPSKKRKALSRSATPDDDASFAPFDTTHTDREYETYGTKALSRTTKRKREEVMDEKEEKEE</sequence>
<dbReference type="AlphaFoldDB" id="A0AAJ0F877"/>
<protein>
    <submittedName>
        <fullName evidence="2">Uncharacterized protein</fullName>
    </submittedName>
</protein>
<name>A0AAJ0F877_9PEZI</name>
<gene>
    <name evidence="2" type="ORF">QBC47DRAFT_362083</name>
</gene>
<comment type="caution">
    <text evidence="2">The sequence shown here is derived from an EMBL/GenBank/DDBJ whole genome shotgun (WGS) entry which is preliminary data.</text>
</comment>
<feature type="compositionally biased region" description="Acidic residues" evidence="1">
    <location>
        <begin position="157"/>
        <end position="166"/>
    </location>
</feature>